<reference evidence="5" key="2">
    <citation type="submission" date="2025-08" db="UniProtKB">
        <authorList>
            <consortium name="Ensembl"/>
        </authorList>
    </citation>
    <scope>IDENTIFICATION</scope>
</reference>
<dbReference type="PANTHER" id="PTHR22175:SF0">
    <property type="entry name" value="SMALL ACIDIC PROTEIN"/>
    <property type="match status" value="1"/>
</dbReference>
<dbReference type="Proteomes" id="UP000007875">
    <property type="component" value="Unassembled WGS sequence"/>
</dbReference>
<evidence type="ECO:0000259" key="4">
    <source>
        <dbReference type="Pfam" id="PF15477"/>
    </source>
</evidence>
<dbReference type="OMA" id="SKMQTNT"/>
<dbReference type="Pfam" id="PF15477">
    <property type="entry name" value="SMAP"/>
    <property type="match status" value="1"/>
</dbReference>
<dbReference type="AlphaFoldDB" id="H2YAK6"/>
<feature type="compositionally biased region" description="Polar residues" evidence="3">
    <location>
        <begin position="52"/>
        <end position="62"/>
    </location>
</feature>
<evidence type="ECO:0000313" key="6">
    <source>
        <dbReference type="Proteomes" id="UP000007875"/>
    </source>
</evidence>
<organism evidence="5 6">
    <name type="scientific">Ciona savignyi</name>
    <name type="common">Pacific transparent sea squirt</name>
    <dbReference type="NCBI Taxonomy" id="51511"/>
    <lineage>
        <taxon>Eukaryota</taxon>
        <taxon>Metazoa</taxon>
        <taxon>Chordata</taxon>
        <taxon>Tunicata</taxon>
        <taxon>Ascidiacea</taxon>
        <taxon>Phlebobranchia</taxon>
        <taxon>Cionidae</taxon>
        <taxon>Ciona</taxon>
    </lineage>
</organism>
<evidence type="ECO:0000256" key="1">
    <source>
        <dbReference type="ARBA" id="ARBA00006502"/>
    </source>
</evidence>
<feature type="compositionally biased region" description="Basic residues" evidence="3">
    <location>
        <begin position="10"/>
        <end position="19"/>
    </location>
</feature>
<dbReference type="InterPro" id="IPR026714">
    <property type="entry name" value="SMAP"/>
</dbReference>
<evidence type="ECO:0000256" key="3">
    <source>
        <dbReference type="SAM" id="MobiDB-lite"/>
    </source>
</evidence>
<protein>
    <recommendedName>
        <fullName evidence="2">Small acidic protein</fullName>
    </recommendedName>
</protein>
<feature type="compositionally biased region" description="Basic and acidic residues" evidence="3">
    <location>
        <begin position="20"/>
        <end position="51"/>
    </location>
</feature>
<keyword evidence="6" id="KW-1185">Reference proteome</keyword>
<comment type="similarity">
    <text evidence="1">Belongs to the SMAP family.</text>
</comment>
<name>H2YAK6_CIOSA</name>
<dbReference type="Ensembl" id="ENSCSAVT00000002392.1">
    <property type="protein sequence ID" value="ENSCSAVP00000002354.1"/>
    <property type="gene ID" value="ENSCSAVG00000001384.1"/>
</dbReference>
<dbReference type="PANTHER" id="PTHR22175">
    <property type="entry name" value="SMALL ACIDIC PROTEIN-RELATED"/>
    <property type="match status" value="1"/>
</dbReference>
<feature type="domain" description="Small acidic protein-like" evidence="4">
    <location>
        <begin position="112"/>
        <end position="192"/>
    </location>
</feature>
<feature type="region of interest" description="Disordered" evidence="3">
    <location>
        <begin position="1"/>
        <end position="77"/>
    </location>
</feature>
<reference evidence="6" key="1">
    <citation type="submission" date="2003-08" db="EMBL/GenBank/DDBJ databases">
        <authorList>
            <person name="Birren B."/>
            <person name="Nusbaum C."/>
            <person name="Abebe A."/>
            <person name="Abouelleil A."/>
            <person name="Adekoya E."/>
            <person name="Ait-zahra M."/>
            <person name="Allen N."/>
            <person name="Allen T."/>
            <person name="An P."/>
            <person name="Anderson M."/>
            <person name="Anderson S."/>
            <person name="Arachchi H."/>
            <person name="Armbruster J."/>
            <person name="Bachantsang P."/>
            <person name="Baldwin J."/>
            <person name="Barry A."/>
            <person name="Bayul T."/>
            <person name="Blitshsteyn B."/>
            <person name="Bloom T."/>
            <person name="Blye J."/>
            <person name="Boguslavskiy L."/>
            <person name="Borowsky M."/>
            <person name="Boukhgalter B."/>
            <person name="Brunache A."/>
            <person name="Butler J."/>
            <person name="Calixte N."/>
            <person name="Calvo S."/>
            <person name="Camarata J."/>
            <person name="Campo K."/>
            <person name="Chang J."/>
            <person name="Cheshatsang Y."/>
            <person name="Citroen M."/>
            <person name="Collymore A."/>
            <person name="Considine T."/>
            <person name="Cook A."/>
            <person name="Cooke P."/>
            <person name="Corum B."/>
            <person name="Cuomo C."/>
            <person name="David R."/>
            <person name="Dawoe T."/>
            <person name="Degray S."/>
            <person name="Dodge S."/>
            <person name="Dooley K."/>
            <person name="Dorje P."/>
            <person name="Dorjee K."/>
            <person name="Dorris L."/>
            <person name="Duffey N."/>
            <person name="Dupes A."/>
            <person name="Elkins T."/>
            <person name="Engels R."/>
            <person name="Erickson J."/>
            <person name="Farina A."/>
            <person name="Faro S."/>
            <person name="Ferreira P."/>
            <person name="Fischer H."/>
            <person name="Fitzgerald M."/>
            <person name="Foley K."/>
            <person name="Gage D."/>
            <person name="Galagan J."/>
            <person name="Gearin G."/>
            <person name="Gnerre S."/>
            <person name="Gnirke A."/>
            <person name="Goyette A."/>
            <person name="Graham J."/>
            <person name="Grandbois E."/>
            <person name="Gyaltsen K."/>
            <person name="Hafez N."/>
            <person name="Hagopian D."/>
            <person name="Hagos B."/>
            <person name="Hall J."/>
            <person name="Hatcher B."/>
            <person name="Heller A."/>
            <person name="Higgins H."/>
            <person name="Honan T."/>
            <person name="Horn A."/>
            <person name="Houde N."/>
            <person name="Hughes L."/>
            <person name="Hulme W."/>
            <person name="Husby E."/>
            <person name="Iliev I."/>
            <person name="Jaffe D."/>
            <person name="Jones C."/>
            <person name="Kamal M."/>
            <person name="Kamat A."/>
            <person name="Kamvysselis M."/>
            <person name="Karlsson E."/>
            <person name="Kells C."/>
            <person name="Kieu A."/>
            <person name="Kisner P."/>
            <person name="Kodira C."/>
            <person name="Kulbokas E."/>
            <person name="Labutti K."/>
            <person name="Lama D."/>
            <person name="Landers T."/>
            <person name="Leger J."/>
            <person name="Levine S."/>
            <person name="Lewis D."/>
            <person name="Lewis T."/>
            <person name="Lindblad-toh K."/>
            <person name="Liu X."/>
            <person name="Lokyitsang T."/>
            <person name="Lokyitsang Y."/>
            <person name="Lucien O."/>
            <person name="Lui A."/>
            <person name="Ma L.J."/>
            <person name="Mabbitt R."/>
            <person name="Macdonald J."/>
            <person name="Maclean C."/>
            <person name="Major J."/>
            <person name="Manning J."/>
            <person name="Marabella R."/>
            <person name="Maru K."/>
            <person name="Matthews C."/>
            <person name="Mauceli E."/>
            <person name="Mccarthy M."/>
            <person name="Mcdonough S."/>
            <person name="Mcghee T."/>
            <person name="Meldrim J."/>
            <person name="Meneus L."/>
            <person name="Mesirov J."/>
            <person name="Mihalev A."/>
            <person name="Mihova T."/>
            <person name="Mikkelsen T."/>
            <person name="Mlenga V."/>
            <person name="Moru K."/>
            <person name="Mozes J."/>
            <person name="Mulrain L."/>
            <person name="Munson G."/>
            <person name="Naylor J."/>
            <person name="Newes C."/>
            <person name="Nguyen C."/>
            <person name="Nguyen N."/>
            <person name="Nguyen T."/>
            <person name="Nicol R."/>
            <person name="Nielsen C."/>
            <person name="Nizzari M."/>
            <person name="Norbu C."/>
            <person name="Norbu N."/>
            <person name="O'donnell P."/>
            <person name="Okoawo O."/>
            <person name="O'leary S."/>
            <person name="Omotosho B."/>
            <person name="O'neill K."/>
            <person name="Osman S."/>
            <person name="Parker S."/>
            <person name="Perrin D."/>
            <person name="Phunkhang P."/>
            <person name="Piqani B."/>
            <person name="Purcell S."/>
            <person name="Rachupka T."/>
            <person name="Ramasamy U."/>
            <person name="Rameau R."/>
            <person name="Ray V."/>
            <person name="Raymond C."/>
            <person name="Retta R."/>
            <person name="Richardson S."/>
            <person name="Rise C."/>
            <person name="Rodriguez J."/>
            <person name="Rogers J."/>
            <person name="Rogov P."/>
            <person name="Rutman M."/>
            <person name="Schupbach R."/>
            <person name="Seaman C."/>
            <person name="Settipalli S."/>
            <person name="Sharpe T."/>
            <person name="Sheridan J."/>
            <person name="Sherpa N."/>
            <person name="Shi J."/>
            <person name="Smirnov S."/>
            <person name="Smith C."/>
            <person name="Sougnez C."/>
            <person name="Spencer B."/>
            <person name="Stalker J."/>
            <person name="Stange-thomann N."/>
            <person name="Stavropoulos S."/>
            <person name="Stetson K."/>
            <person name="Stone C."/>
            <person name="Stone S."/>
            <person name="Stubbs M."/>
            <person name="Talamas J."/>
            <person name="Tchuinga P."/>
            <person name="Tenzing P."/>
            <person name="Tesfaye S."/>
            <person name="Theodore J."/>
            <person name="Thoulutsang Y."/>
            <person name="Topham K."/>
            <person name="Towey S."/>
            <person name="Tsamla T."/>
            <person name="Tsomo N."/>
            <person name="Vallee D."/>
            <person name="Vassiliev H."/>
            <person name="Venkataraman V."/>
            <person name="Vinson J."/>
            <person name="Vo A."/>
            <person name="Wade C."/>
            <person name="Wang S."/>
            <person name="Wangchuk T."/>
            <person name="Wangdi T."/>
            <person name="Whittaker C."/>
            <person name="Wilkinson J."/>
            <person name="Wu Y."/>
            <person name="Wyman D."/>
            <person name="Yadav S."/>
            <person name="Yang S."/>
            <person name="Yang X."/>
            <person name="Yeager S."/>
            <person name="Yee E."/>
            <person name="Young G."/>
            <person name="Zainoun J."/>
            <person name="Zembeck L."/>
            <person name="Zimmer A."/>
            <person name="Zody M."/>
            <person name="Lander E."/>
        </authorList>
    </citation>
    <scope>NUCLEOTIDE SEQUENCE [LARGE SCALE GENOMIC DNA]</scope>
</reference>
<accession>H2YAK6</accession>
<sequence>PEALKSENRKLKKYKKKSKNVSDDNKIKNSKTKTKDDDEKTSTAEQHEQKNTVDSNTASSNGKLKKKRQKKVLSEDTASPVCLQKVDFTKDEESKIVPVNDQKNQTCEFGQWSSVQFGDTERQTKFLRLMGGKKSSDNKKTGLWSGKNTFSKAAMNVSQAKQLENRLEGQFQNALEFNLQKRTEKNMTKGLGFEEDPAKGKKFHIDVNKI</sequence>
<dbReference type="GeneTree" id="ENSGT00500000044955"/>
<dbReference type="InParanoid" id="H2YAK6"/>
<dbReference type="InterPro" id="IPR028124">
    <property type="entry name" value="SMAP_dom"/>
</dbReference>
<dbReference type="HOGENOM" id="CLU_1312623_0_0_1"/>
<reference evidence="5" key="3">
    <citation type="submission" date="2025-09" db="UniProtKB">
        <authorList>
            <consortium name="Ensembl"/>
        </authorList>
    </citation>
    <scope>IDENTIFICATION</scope>
</reference>
<evidence type="ECO:0000256" key="2">
    <source>
        <dbReference type="ARBA" id="ARBA00016161"/>
    </source>
</evidence>
<evidence type="ECO:0000313" key="5">
    <source>
        <dbReference type="Ensembl" id="ENSCSAVP00000002354.1"/>
    </source>
</evidence>
<proteinExistence type="inferred from homology"/>